<feature type="binding site" evidence="6">
    <location>
        <position position="126"/>
    </location>
    <ligand>
        <name>Zn(2+)</name>
        <dbReference type="ChEBI" id="CHEBI:29105"/>
    </ligand>
</feature>
<evidence type="ECO:0000313" key="8">
    <source>
        <dbReference type="Proteomes" id="UP001301350"/>
    </source>
</evidence>
<dbReference type="EC" id="4.1.1.130" evidence="6"/>
<evidence type="ECO:0000256" key="5">
    <source>
        <dbReference type="ARBA" id="ARBA00023239"/>
    </source>
</evidence>
<evidence type="ECO:0000313" key="7">
    <source>
        <dbReference type="EMBL" id="KAK4535394.1"/>
    </source>
</evidence>
<evidence type="ECO:0000256" key="4">
    <source>
        <dbReference type="ARBA" id="ARBA00023136"/>
    </source>
</evidence>
<dbReference type="PANTHER" id="PTHR12922">
    <property type="entry name" value="UBIQUINONE BIOSYNTHESIS PROTEIN"/>
    <property type="match status" value="1"/>
</dbReference>
<protein>
    <recommendedName>
        <fullName evidence="6">Ubiquinone biosynthesis protein COQ4 homolog, mitochondrial</fullName>
    </recommendedName>
    <alternativeName>
        <fullName evidence="6">4-hydroxy-3-methoxy-5-polyprenylbenzoate decarboxylase</fullName>
        <ecNumber evidence="6">4.1.1.130</ecNumber>
    </alternativeName>
    <alternativeName>
        <fullName evidence="6">Coenzyme Q biosynthesis protein 4 homolog</fullName>
    </alternativeName>
</protein>
<dbReference type="AlphaFoldDB" id="A0AAV9ISX1"/>
<keyword evidence="6" id="KW-0479">Metal-binding</keyword>
<gene>
    <name evidence="7" type="ORF">CDCA_CDCA04G1419</name>
</gene>
<keyword evidence="1 6" id="KW-0831">Ubiquinone biosynthesis</keyword>
<sequence>MGEAAELSRFGRVVLSVASAVGAFANPARADLIAALGETAPGTAAAVERLARRMRQSDEGGTVLRERPRIKVHNTKHLAALPENTFGRQYAEFMRRYGFRSDERAEVRFVDDDELAYVIQRYRECHDLWHVLNNLPPTLLGEVTQKYFEAAHTGLPMAVLSAVVGPLRLRTADRNAFLLEWAPWAGRNARRCADLMSVYYERHWSDDLQQLRRRLRITPATMADDGSATGVSAGRAEAD</sequence>
<keyword evidence="5 6" id="KW-0456">Lyase</keyword>
<comment type="subunit">
    <text evidence="6">Component of a multi-subunit COQ enzyme complex.</text>
</comment>
<dbReference type="HAMAP" id="MF_03111">
    <property type="entry name" value="Coq4"/>
    <property type="match status" value="1"/>
</dbReference>
<feature type="binding site" evidence="6">
    <location>
        <position position="130"/>
    </location>
    <ligand>
        <name>Zn(2+)</name>
        <dbReference type="ChEBI" id="CHEBI:29105"/>
    </ligand>
</feature>
<comment type="catalytic activity">
    <reaction evidence="6">
        <text>a 4-hydroxy-3-methoxy-5-(all-trans-polyprenyl)benzoate + H(+) = a 2-methoxy-6-(all-trans-polyprenyl)phenol + CO2</text>
        <dbReference type="Rhea" id="RHEA:81179"/>
        <dbReference type="Rhea" id="RHEA-COMP:9551"/>
        <dbReference type="Rhea" id="RHEA-COMP:10931"/>
        <dbReference type="ChEBI" id="CHEBI:15378"/>
        <dbReference type="ChEBI" id="CHEBI:16526"/>
        <dbReference type="ChEBI" id="CHEBI:62731"/>
        <dbReference type="ChEBI" id="CHEBI:84443"/>
        <dbReference type="EC" id="4.1.1.130"/>
    </reaction>
</comment>
<evidence type="ECO:0000256" key="1">
    <source>
        <dbReference type="ARBA" id="ARBA00022688"/>
    </source>
</evidence>
<comment type="function">
    <text evidence="6">Lyase that catalyzes the C1-decarboxylation of 4-hydroxy-3-methoxy-5-(all-trans-polyprenyl)benzoic acid into 2-methoxy-6-(all-trans-polyprenyl)phenol during ubiquinone biosynthesis.</text>
</comment>
<reference evidence="7 8" key="1">
    <citation type="submission" date="2022-07" db="EMBL/GenBank/DDBJ databases">
        <title>Genome-wide signatures of adaptation to extreme environments.</title>
        <authorList>
            <person name="Cho C.H."/>
            <person name="Yoon H.S."/>
        </authorList>
    </citation>
    <scope>NUCLEOTIDE SEQUENCE [LARGE SCALE GENOMIC DNA]</scope>
    <source>
        <strain evidence="7 8">DBV 063 E5</strain>
    </source>
</reference>
<evidence type="ECO:0000256" key="3">
    <source>
        <dbReference type="ARBA" id="ARBA00023128"/>
    </source>
</evidence>
<comment type="cofactor">
    <cofactor evidence="6">
        <name>Zn(2+)</name>
        <dbReference type="ChEBI" id="CHEBI:29105"/>
    </cofactor>
</comment>
<dbReference type="GO" id="GO:0008270">
    <property type="term" value="F:zinc ion binding"/>
    <property type="evidence" value="ECO:0007669"/>
    <property type="project" value="UniProtKB-UniRule"/>
</dbReference>
<dbReference type="InterPro" id="IPR027540">
    <property type="entry name" value="Coq4_euk"/>
</dbReference>
<proteinExistence type="inferred from homology"/>
<dbReference type="Pfam" id="PF05019">
    <property type="entry name" value="Coq4"/>
    <property type="match status" value="1"/>
</dbReference>
<organism evidence="7 8">
    <name type="scientific">Cyanidium caldarium</name>
    <name type="common">Red alga</name>
    <dbReference type="NCBI Taxonomy" id="2771"/>
    <lineage>
        <taxon>Eukaryota</taxon>
        <taxon>Rhodophyta</taxon>
        <taxon>Bangiophyceae</taxon>
        <taxon>Cyanidiales</taxon>
        <taxon>Cyanidiaceae</taxon>
        <taxon>Cyanidium</taxon>
    </lineage>
</organism>
<dbReference type="GO" id="GO:0031314">
    <property type="term" value="C:extrinsic component of mitochondrial inner membrane"/>
    <property type="evidence" value="ECO:0007669"/>
    <property type="project" value="UniProtKB-UniRule"/>
</dbReference>
<keyword evidence="4 6" id="KW-0472">Membrane</keyword>
<dbReference type="PANTHER" id="PTHR12922:SF7">
    <property type="entry name" value="UBIQUINONE BIOSYNTHESIS PROTEIN COQ4 HOMOLOG, MITOCHONDRIAL"/>
    <property type="match status" value="1"/>
</dbReference>
<accession>A0AAV9ISX1</accession>
<feature type="binding site" evidence="6">
    <location>
        <position position="127"/>
    </location>
    <ligand>
        <name>Zn(2+)</name>
        <dbReference type="ChEBI" id="CHEBI:29105"/>
    </ligand>
</feature>
<comment type="similarity">
    <text evidence="6">Belongs to the COQ4 family.</text>
</comment>
<dbReference type="EMBL" id="JANCYW010000004">
    <property type="protein sequence ID" value="KAK4535394.1"/>
    <property type="molecule type" value="Genomic_DNA"/>
</dbReference>
<keyword evidence="6" id="KW-0862">Zinc</keyword>
<keyword evidence="3 6" id="KW-0496">Mitochondrion</keyword>
<evidence type="ECO:0000256" key="2">
    <source>
        <dbReference type="ARBA" id="ARBA00022792"/>
    </source>
</evidence>
<keyword evidence="2 6" id="KW-0999">Mitochondrion inner membrane</keyword>
<name>A0AAV9ISX1_CYACA</name>
<evidence type="ECO:0000256" key="6">
    <source>
        <dbReference type="HAMAP-Rule" id="MF_03111"/>
    </source>
</evidence>
<dbReference type="GO" id="GO:0120539">
    <property type="term" value="F:4-hydroxy-3-methoxy-5-polyprenylbenzoate decarboxylase activity"/>
    <property type="evidence" value="ECO:0007669"/>
    <property type="project" value="UniProtKB-EC"/>
</dbReference>
<comment type="caution">
    <text evidence="7">The sequence shown here is derived from an EMBL/GenBank/DDBJ whole genome shotgun (WGS) entry which is preliminary data.</text>
</comment>
<feature type="binding site" evidence="6">
    <location>
        <position position="142"/>
    </location>
    <ligand>
        <name>Zn(2+)</name>
        <dbReference type="ChEBI" id="CHEBI:29105"/>
    </ligand>
</feature>
<comment type="subcellular location">
    <subcellularLocation>
        <location evidence="6">Mitochondrion inner membrane</location>
        <topology evidence="6">Peripheral membrane protein</topology>
        <orientation evidence="6">Matrix side</orientation>
    </subcellularLocation>
</comment>
<comment type="pathway">
    <text evidence="6">Cofactor biosynthesis; ubiquinone biosynthesis.</text>
</comment>
<keyword evidence="8" id="KW-1185">Reference proteome</keyword>
<dbReference type="InterPro" id="IPR007715">
    <property type="entry name" value="Coq4"/>
</dbReference>
<dbReference type="Proteomes" id="UP001301350">
    <property type="component" value="Unassembled WGS sequence"/>
</dbReference>